<dbReference type="InterPro" id="IPR017518">
    <property type="entry name" value="CHP03084"/>
</dbReference>
<name>A0A1I3K019_9PSEU</name>
<dbReference type="InterPro" id="IPR013917">
    <property type="entry name" value="tRNA_wybutosine-synth"/>
</dbReference>
<dbReference type="OrthoDB" id="113180at2"/>
<feature type="domain" description="tRNA wybutosine-synthesis" evidence="1">
    <location>
        <begin position="183"/>
        <end position="231"/>
    </location>
</feature>
<dbReference type="SUPFAM" id="SSF109854">
    <property type="entry name" value="DinB/YfiT-like putative metalloenzymes"/>
    <property type="match status" value="1"/>
</dbReference>
<feature type="domain" description="Mycothiol-dependent maleylpyruvate isomerase metal-binding" evidence="2">
    <location>
        <begin position="11"/>
        <end position="143"/>
    </location>
</feature>
<evidence type="ECO:0000313" key="3">
    <source>
        <dbReference type="EMBL" id="SFI65776.1"/>
    </source>
</evidence>
<accession>A0A1I3K019</accession>
<evidence type="ECO:0000259" key="1">
    <source>
        <dbReference type="Pfam" id="PF08608"/>
    </source>
</evidence>
<proteinExistence type="predicted"/>
<protein>
    <submittedName>
        <fullName evidence="3">TIGR03084 family protein</fullName>
    </submittedName>
</protein>
<dbReference type="Pfam" id="PF11716">
    <property type="entry name" value="MDMPI_N"/>
    <property type="match status" value="1"/>
</dbReference>
<evidence type="ECO:0000313" key="4">
    <source>
        <dbReference type="Proteomes" id="UP000199025"/>
    </source>
</evidence>
<dbReference type="Pfam" id="PF08608">
    <property type="entry name" value="Wyosine_form"/>
    <property type="match status" value="1"/>
</dbReference>
<gene>
    <name evidence="3" type="ORF">SAMN05421835_101352</name>
</gene>
<dbReference type="InterPro" id="IPR017517">
    <property type="entry name" value="Maleyloyr_isom"/>
</dbReference>
<dbReference type="EMBL" id="FORP01000001">
    <property type="protein sequence ID" value="SFI65776.1"/>
    <property type="molecule type" value="Genomic_DNA"/>
</dbReference>
<dbReference type="InterPro" id="IPR024344">
    <property type="entry name" value="MDMPI_metal-binding"/>
</dbReference>
<dbReference type="Proteomes" id="UP000199025">
    <property type="component" value="Unassembled WGS sequence"/>
</dbReference>
<reference evidence="3 4" key="1">
    <citation type="submission" date="2016-10" db="EMBL/GenBank/DDBJ databases">
        <authorList>
            <person name="de Groot N.N."/>
        </authorList>
    </citation>
    <scope>NUCLEOTIDE SEQUENCE [LARGE SCALE GENOMIC DNA]</scope>
    <source>
        <strain evidence="3 4">DSM 44468</strain>
    </source>
</reference>
<sequence>MVDLRPILSDLAAESQALDDIVAGADWATPTPAEGWTIAHQIGHLAWTDAKALLAVRTPDDFGAEVQRALAAGDGYVDAGAVEEAGKPRDQLLQEWRTGREALSAALETAPAGTKFPWYGPPMSAASMATARLMETWAHAQDVYDALGIPHEPTDRIRHIARFGVRTRDFAFAVHSLAPPPVEFRVELRAPDGTLWTYGPEDAEQRVTGSALDFCLVVTQRRHPADTDLVAEGADAAKWLEIAQAFAGPPGKGRKPGEFA</sequence>
<dbReference type="AlphaFoldDB" id="A0A1I3K019"/>
<dbReference type="NCBIfam" id="TIGR03084">
    <property type="entry name" value="TIGR03084 family metal-binding protein"/>
    <property type="match status" value="1"/>
</dbReference>
<dbReference type="NCBIfam" id="TIGR03083">
    <property type="entry name" value="maleylpyruvate isomerase family mycothiol-dependent enzyme"/>
    <property type="match status" value="1"/>
</dbReference>
<evidence type="ECO:0000259" key="2">
    <source>
        <dbReference type="Pfam" id="PF11716"/>
    </source>
</evidence>
<dbReference type="Gene3D" id="1.20.120.450">
    <property type="entry name" value="dinb family like domain"/>
    <property type="match status" value="1"/>
</dbReference>
<keyword evidence="4" id="KW-1185">Reference proteome</keyword>
<dbReference type="RefSeq" id="WP_091503819.1">
    <property type="nucleotide sequence ID" value="NZ_FORP01000001.1"/>
</dbReference>
<organism evidence="3 4">
    <name type="scientific">Amycolatopsis sacchari</name>
    <dbReference type="NCBI Taxonomy" id="115433"/>
    <lineage>
        <taxon>Bacteria</taxon>
        <taxon>Bacillati</taxon>
        <taxon>Actinomycetota</taxon>
        <taxon>Actinomycetes</taxon>
        <taxon>Pseudonocardiales</taxon>
        <taxon>Pseudonocardiaceae</taxon>
        <taxon>Amycolatopsis</taxon>
    </lineage>
</organism>
<dbReference type="STRING" id="115433.SAMN05421835_101352"/>
<dbReference type="InterPro" id="IPR034660">
    <property type="entry name" value="DinB/YfiT-like"/>
</dbReference>
<dbReference type="GO" id="GO:0046872">
    <property type="term" value="F:metal ion binding"/>
    <property type="evidence" value="ECO:0007669"/>
    <property type="project" value="InterPro"/>
</dbReference>